<feature type="transmembrane region" description="Helical" evidence="1">
    <location>
        <begin position="54"/>
        <end position="77"/>
    </location>
</feature>
<protein>
    <submittedName>
        <fullName evidence="3">Drug/metabolite transporter (DMT)-like permease</fullName>
    </submittedName>
</protein>
<gene>
    <name evidence="3" type="ORF">M2319_000416</name>
</gene>
<dbReference type="Proteomes" id="UP001209755">
    <property type="component" value="Unassembled WGS sequence"/>
</dbReference>
<evidence type="ECO:0000259" key="2">
    <source>
        <dbReference type="Pfam" id="PF00892"/>
    </source>
</evidence>
<proteinExistence type="predicted"/>
<feature type="transmembrane region" description="Helical" evidence="1">
    <location>
        <begin position="262"/>
        <end position="278"/>
    </location>
</feature>
<feature type="transmembrane region" description="Helical" evidence="1">
    <location>
        <begin position="121"/>
        <end position="139"/>
    </location>
</feature>
<feature type="transmembrane region" description="Helical" evidence="1">
    <location>
        <begin position="231"/>
        <end position="250"/>
    </location>
</feature>
<reference evidence="4" key="1">
    <citation type="submission" date="2023-07" db="EMBL/GenBank/DDBJ databases">
        <title>Genome sequencing of Purple Non-Sulfur Bacteria from various extreme environments.</title>
        <authorList>
            <person name="Mayer M."/>
        </authorList>
    </citation>
    <scope>NUCLEOTIDE SEQUENCE [LARGE SCALE GENOMIC DNA]</scope>
    <source>
        <strain evidence="4">DSM 17935</strain>
    </source>
</reference>
<sequence>MTSPGAAGEPDTSRNIKTISPPAGTNVVAGVLLLVLATIIFACQDAITKHLVASYPVTFILVIRYWFFGAFGLGLAARQPGLHIAFKSRRPVLQIGRGILLVLEIGLMALAYRTLGLAETMTLFMCYPLMATALAAVLLREPVGWRRWVSVAVGFVGIVIILRPGAGVVDVGAVYVLISALIYAVYQILTRLCGNDDSPSTSFLYVSMVGAVMMTVVAPFAWTTITFEDGAWLAVLCAMSMGGHYSLIRALSIAPAGLLQPFNYLQLVWAVIVGWLVFNDMPDAWAFAGGALIVGSGLFVAYRERVRARAAARA</sequence>
<evidence type="ECO:0000313" key="4">
    <source>
        <dbReference type="Proteomes" id="UP001209755"/>
    </source>
</evidence>
<comment type="caution">
    <text evidence="3">The sequence shown here is derived from an EMBL/GenBank/DDBJ whole genome shotgun (WGS) entry which is preliminary data.</text>
</comment>
<feature type="transmembrane region" description="Helical" evidence="1">
    <location>
        <begin position="172"/>
        <end position="190"/>
    </location>
</feature>
<dbReference type="InterPro" id="IPR000620">
    <property type="entry name" value="EamA_dom"/>
</dbReference>
<dbReference type="EMBL" id="JAOQNS010000001">
    <property type="protein sequence ID" value="MCW2306100.1"/>
    <property type="molecule type" value="Genomic_DNA"/>
</dbReference>
<evidence type="ECO:0000256" key="1">
    <source>
        <dbReference type="SAM" id="Phobius"/>
    </source>
</evidence>
<feature type="transmembrane region" description="Helical" evidence="1">
    <location>
        <begin position="148"/>
        <end position="166"/>
    </location>
</feature>
<dbReference type="RefSeq" id="WP_264599768.1">
    <property type="nucleotide sequence ID" value="NZ_JAOQNS010000001.1"/>
</dbReference>
<dbReference type="SUPFAM" id="SSF103481">
    <property type="entry name" value="Multidrug resistance efflux transporter EmrE"/>
    <property type="match status" value="2"/>
</dbReference>
<name>A0ABT3H6U1_9HYPH</name>
<organism evidence="3 4">
    <name type="scientific">Rhodobium gokarnense</name>
    <dbReference type="NCBI Taxonomy" id="364296"/>
    <lineage>
        <taxon>Bacteria</taxon>
        <taxon>Pseudomonadati</taxon>
        <taxon>Pseudomonadota</taxon>
        <taxon>Alphaproteobacteria</taxon>
        <taxon>Hyphomicrobiales</taxon>
        <taxon>Rhodobiaceae</taxon>
        <taxon>Rhodobium</taxon>
    </lineage>
</organism>
<keyword evidence="1" id="KW-0812">Transmembrane</keyword>
<feature type="transmembrane region" description="Helical" evidence="1">
    <location>
        <begin position="98"/>
        <end position="115"/>
    </location>
</feature>
<dbReference type="PANTHER" id="PTHR22911">
    <property type="entry name" value="ACYL-MALONYL CONDENSING ENZYME-RELATED"/>
    <property type="match status" value="1"/>
</dbReference>
<dbReference type="InterPro" id="IPR037185">
    <property type="entry name" value="EmrE-like"/>
</dbReference>
<dbReference type="Pfam" id="PF00892">
    <property type="entry name" value="EamA"/>
    <property type="match status" value="2"/>
</dbReference>
<feature type="transmembrane region" description="Helical" evidence="1">
    <location>
        <begin position="284"/>
        <end position="302"/>
    </location>
</feature>
<keyword evidence="1" id="KW-0472">Membrane</keyword>
<accession>A0ABT3H6U1</accession>
<keyword evidence="4" id="KW-1185">Reference proteome</keyword>
<keyword evidence="1" id="KW-1133">Transmembrane helix</keyword>
<feature type="transmembrane region" description="Helical" evidence="1">
    <location>
        <begin position="202"/>
        <end position="225"/>
    </location>
</feature>
<feature type="transmembrane region" description="Helical" evidence="1">
    <location>
        <begin position="23"/>
        <end position="42"/>
    </location>
</feature>
<feature type="domain" description="EamA" evidence="2">
    <location>
        <begin position="29"/>
        <end position="162"/>
    </location>
</feature>
<dbReference type="PANTHER" id="PTHR22911:SF103">
    <property type="entry name" value="BLR2811 PROTEIN"/>
    <property type="match status" value="1"/>
</dbReference>
<feature type="domain" description="EamA" evidence="2">
    <location>
        <begin position="172"/>
        <end position="300"/>
    </location>
</feature>
<evidence type="ECO:0000313" key="3">
    <source>
        <dbReference type="EMBL" id="MCW2306100.1"/>
    </source>
</evidence>